<keyword evidence="4" id="KW-1185">Reference proteome</keyword>
<evidence type="ECO:0000313" key="4">
    <source>
        <dbReference type="Proteomes" id="UP000023152"/>
    </source>
</evidence>
<dbReference type="NCBIfam" id="TIGR00756">
    <property type="entry name" value="PPR"/>
    <property type="match status" value="1"/>
</dbReference>
<evidence type="ECO:0000256" key="2">
    <source>
        <dbReference type="PROSITE-ProRule" id="PRU00708"/>
    </source>
</evidence>
<dbReference type="Proteomes" id="UP000023152">
    <property type="component" value="Unassembled WGS sequence"/>
</dbReference>
<gene>
    <name evidence="3" type="ORF">RFI_02246</name>
</gene>
<dbReference type="PROSITE" id="PS51375">
    <property type="entry name" value="PPR"/>
    <property type="match status" value="1"/>
</dbReference>
<dbReference type="InterPro" id="IPR044179">
    <property type="entry name" value="PPR5-like"/>
</dbReference>
<dbReference type="OrthoDB" id="185373at2759"/>
<dbReference type="PANTHER" id="PTHR47874:SF4">
    <property type="entry name" value="EXPRESSED PROTEIN"/>
    <property type="match status" value="1"/>
</dbReference>
<proteinExistence type="inferred from homology"/>
<reference evidence="3 4" key="1">
    <citation type="journal article" date="2013" name="Curr. Biol.">
        <title>The Genome of the Foraminiferan Reticulomyxa filosa.</title>
        <authorList>
            <person name="Glockner G."/>
            <person name="Hulsmann N."/>
            <person name="Schleicher M."/>
            <person name="Noegel A.A."/>
            <person name="Eichinger L."/>
            <person name="Gallinger C."/>
            <person name="Pawlowski J."/>
            <person name="Sierra R."/>
            <person name="Euteneuer U."/>
            <person name="Pillet L."/>
            <person name="Moustafa A."/>
            <person name="Platzer M."/>
            <person name="Groth M."/>
            <person name="Szafranski K."/>
            <person name="Schliwa M."/>
        </authorList>
    </citation>
    <scope>NUCLEOTIDE SEQUENCE [LARGE SCALE GENOMIC DNA]</scope>
</reference>
<accession>X6P9J5</accession>
<name>X6P9J5_RETFI</name>
<dbReference type="InterPro" id="IPR002885">
    <property type="entry name" value="PPR_rpt"/>
</dbReference>
<dbReference type="InterPro" id="IPR011990">
    <property type="entry name" value="TPR-like_helical_dom_sf"/>
</dbReference>
<feature type="repeat" description="PPR" evidence="2">
    <location>
        <begin position="149"/>
        <end position="184"/>
    </location>
</feature>
<protein>
    <recommendedName>
        <fullName evidence="5">Pentatricopeptide repeat-containing protein</fullName>
    </recommendedName>
</protein>
<comment type="caution">
    <text evidence="3">The sequence shown here is derived from an EMBL/GenBank/DDBJ whole genome shotgun (WGS) entry which is preliminary data.</text>
</comment>
<dbReference type="Gene3D" id="1.25.40.10">
    <property type="entry name" value="Tetratricopeptide repeat domain"/>
    <property type="match status" value="1"/>
</dbReference>
<sequence length="493" mass="57939">MLATSITSFFKPIYSRSLVFRIAFVQQFCKHDSILQRPSSSRKQDSFYTRPQKCSRVLEAKQSGQDILIFLKNAHPSHKGLYHQAIDKCLDIKSYEVIPEIFQMAREQKIVFRMKLFDKVLTKLDLASREKIFDEWFMSKEEDLLLKPNVSIMNTMIEGYAKEGNVGQALNYFRLLISKYELTPDHNTCELMLLACSIAHDVESAELIWEAILHDPSIIIDAKLFHHILYVYSCSGNVPKVMNLLEYAQQHKIPISEHTCWIVAKGLLTHKKFEELIDFIDNKLPQLGLSKVEEKRIREKWKITGHLKMMEILDESDTETFAFHQGMVLQCFDSKYPSAKQNRIRISDSYMKYLMEFNILSNKNNWMNAVQDIERTLFYEPNYKHKFHFWDYLALPDEKVYLLFHVISDRATIFLLRYLMTFQRNELKEKFKDDAIKILCDTPFQGLIQNELAKWKVPIRLKIEQSVPNIISLDQTDVNLFFQTVPPGSDCLR</sequence>
<dbReference type="PANTHER" id="PTHR47874">
    <property type="entry name" value="EXPRESSED PROTEIN"/>
    <property type="match status" value="1"/>
</dbReference>
<evidence type="ECO:0000256" key="1">
    <source>
        <dbReference type="ARBA" id="ARBA00007626"/>
    </source>
</evidence>
<evidence type="ECO:0008006" key="5">
    <source>
        <dbReference type="Google" id="ProtNLM"/>
    </source>
</evidence>
<comment type="similarity">
    <text evidence="1">Belongs to the PPR family. P subfamily.</text>
</comment>
<evidence type="ECO:0000313" key="3">
    <source>
        <dbReference type="EMBL" id="ETO34841.1"/>
    </source>
</evidence>
<dbReference type="AlphaFoldDB" id="X6P9J5"/>
<dbReference type="EMBL" id="ASPP01002234">
    <property type="protein sequence ID" value="ETO34841.1"/>
    <property type="molecule type" value="Genomic_DNA"/>
</dbReference>
<organism evidence="3 4">
    <name type="scientific">Reticulomyxa filosa</name>
    <dbReference type="NCBI Taxonomy" id="46433"/>
    <lineage>
        <taxon>Eukaryota</taxon>
        <taxon>Sar</taxon>
        <taxon>Rhizaria</taxon>
        <taxon>Retaria</taxon>
        <taxon>Foraminifera</taxon>
        <taxon>Monothalamids</taxon>
        <taxon>Reticulomyxidae</taxon>
        <taxon>Reticulomyxa</taxon>
    </lineage>
</organism>
<dbReference type="GO" id="GO:0003729">
    <property type="term" value="F:mRNA binding"/>
    <property type="evidence" value="ECO:0007669"/>
    <property type="project" value="InterPro"/>
</dbReference>